<organism evidence="5 6">
    <name type="scientific">Candidatus Nomurabacteria bacterium RIFCSPLOWO2_01_FULL_41_12</name>
    <dbReference type="NCBI Taxonomy" id="1801774"/>
    <lineage>
        <taxon>Bacteria</taxon>
        <taxon>Candidatus Nomuraibacteriota</taxon>
    </lineage>
</organism>
<evidence type="ECO:0000313" key="6">
    <source>
        <dbReference type="Proteomes" id="UP000176187"/>
    </source>
</evidence>
<dbReference type="Proteomes" id="UP000176187">
    <property type="component" value="Unassembled WGS sequence"/>
</dbReference>
<keyword evidence="3" id="KW-1133">Transmembrane helix</keyword>
<dbReference type="SUPFAM" id="SSF49503">
    <property type="entry name" value="Cupredoxins"/>
    <property type="match status" value="1"/>
</dbReference>
<evidence type="ECO:0000256" key="2">
    <source>
        <dbReference type="ARBA" id="ARBA00023008"/>
    </source>
</evidence>
<proteinExistence type="predicted"/>
<keyword evidence="3" id="KW-0812">Transmembrane</keyword>
<keyword evidence="2" id="KW-0186">Copper</keyword>
<gene>
    <name evidence="5" type="ORF">A3A05_01815</name>
</gene>
<keyword evidence="1" id="KW-0479">Metal-binding</keyword>
<dbReference type="EMBL" id="MFUY01000007">
    <property type="protein sequence ID" value="OGI86390.1"/>
    <property type="molecule type" value="Genomic_DNA"/>
</dbReference>
<evidence type="ECO:0000256" key="1">
    <source>
        <dbReference type="ARBA" id="ARBA00022723"/>
    </source>
</evidence>
<comment type="caution">
    <text evidence="5">The sequence shown here is derived from an EMBL/GenBank/DDBJ whole genome shotgun (WGS) entry which is preliminary data.</text>
</comment>
<name>A0A1F6WX02_9BACT</name>
<dbReference type="PROSITE" id="PS00079">
    <property type="entry name" value="MULTICOPPER_OXIDASE1"/>
    <property type="match status" value="1"/>
</dbReference>
<dbReference type="InterPro" id="IPR028096">
    <property type="entry name" value="EfeO_Cupredoxin"/>
</dbReference>
<reference evidence="5 6" key="1">
    <citation type="journal article" date="2016" name="Nat. Commun.">
        <title>Thousands of microbial genomes shed light on interconnected biogeochemical processes in an aquifer system.</title>
        <authorList>
            <person name="Anantharaman K."/>
            <person name="Brown C.T."/>
            <person name="Hug L.A."/>
            <person name="Sharon I."/>
            <person name="Castelle C.J."/>
            <person name="Probst A.J."/>
            <person name="Thomas B.C."/>
            <person name="Singh A."/>
            <person name="Wilkins M.J."/>
            <person name="Karaoz U."/>
            <person name="Brodie E.L."/>
            <person name="Williams K.H."/>
            <person name="Hubbard S.S."/>
            <person name="Banfield J.F."/>
        </authorList>
    </citation>
    <scope>NUCLEOTIDE SEQUENCE [LARGE SCALE GENOMIC DNA]</scope>
</reference>
<keyword evidence="3" id="KW-0472">Membrane</keyword>
<dbReference type="Pfam" id="PF13473">
    <property type="entry name" value="Cupredoxin_1"/>
    <property type="match status" value="1"/>
</dbReference>
<accession>A0A1F6WX02</accession>
<evidence type="ECO:0000259" key="4">
    <source>
        <dbReference type="Pfam" id="PF13473"/>
    </source>
</evidence>
<dbReference type="AlphaFoldDB" id="A0A1F6WX02"/>
<evidence type="ECO:0000256" key="3">
    <source>
        <dbReference type="SAM" id="Phobius"/>
    </source>
</evidence>
<evidence type="ECO:0000313" key="5">
    <source>
        <dbReference type="EMBL" id="OGI86390.1"/>
    </source>
</evidence>
<dbReference type="PANTHER" id="PTHR38439">
    <property type="entry name" value="AURACYANIN-B"/>
    <property type="match status" value="1"/>
</dbReference>
<dbReference type="PANTHER" id="PTHR38439:SF3">
    <property type="entry name" value="COPPER-RESISTANT CUPROPROTEIN COPI"/>
    <property type="match status" value="1"/>
</dbReference>
<sequence>MKNIYVILIILIILTGVLFFFGMGKKAEAPVSTSDIMENGVISNNMPTIDTPDTKEALAIKEFVVTGQNFSFEPAMIKVKKGDRVKITFQNTEGFHDFRIDEYGVAAKQAKSPATEVLEFTADQAGSFEYYCSVGTHRSMGMKGTLVVEE</sequence>
<dbReference type="Gene3D" id="2.60.40.420">
    <property type="entry name" value="Cupredoxins - blue copper proteins"/>
    <property type="match status" value="1"/>
</dbReference>
<dbReference type="InterPro" id="IPR033138">
    <property type="entry name" value="Cu_oxidase_CS"/>
</dbReference>
<dbReference type="GO" id="GO:0046872">
    <property type="term" value="F:metal ion binding"/>
    <property type="evidence" value="ECO:0007669"/>
    <property type="project" value="UniProtKB-KW"/>
</dbReference>
<feature type="domain" description="EfeO-type cupredoxin-like" evidence="4">
    <location>
        <begin position="55"/>
        <end position="148"/>
    </location>
</feature>
<dbReference type="InterPro" id="IPR008972">
    <property type="entry name" value="Cupredoxin"/>
</dbReference>
<dbReference type="InterPro" id="IPR050845">
    <property type="entry name" value="Cu-binding_ET"/>
</dbReference>
<protein>
    <recommendedName>
        <fullName evidence="4">EfeO-type cupredoxin-like domain-containing protein</fullName>
    </recommendedName>
</protein>
<feature type="transmembrane region" description="Helical" evidence="3">
    <location>
        <begin position="6"/>
        <end position="24"/>
    </location>
</feature>
<dbReference type="STRING" id="1801774.A3A05_01815"/>